<protein>
    <submittedName>
        <fullName evidence="1">Uncharacterized protein</fullName>
    </submittedName>
</protein>
<dbReference type="EMBL" id="UOFT01000052">
    <property type="protein sequence ID" value="VAW96490.1"/>
    <property type="molecule type" value="Genomic_DNA"/>
</dbReference>
<proteinExistence type="predicted"/>
<reference evidence="1" key="1">
    <citation type="submission" date="2018-06" db="EMBL/GenBank/DDBJ databases">
        <authorList>
            <person name="Zhirakovskaya E."/>
        </authorList>
    </citation>
    <scope>NUCLEOTIDE SEQUENCE</scope>
</reference>
<gene>
    <name evidence="1" type="ORF">MNBD_GAMMA23-1785</name>
</gene>
<organism evidence="1">
    <name type="scientific">hydrothermal vent metagenome</name>
    <dbReference type="NCBI Taxonomy" id="652676"/>
    <lineage>
        <taxon>unclassified sequences</taxon>
        <taxon>metagenomes</taxon>
        <taxon>ecological metagenomes</taxon>
    </lineage>
</organism>
<evidence type="ECO:0000313" key="1">
    <source>
        <dbReference type="EMBL" id="VAW96490.1"/>
    </source>
</evidence>
<accession>A0A3B1A4J5</accession>
<sequence>MFKILTILTATIVWGNLSYAYSLGEKEIKILKESIISLCKTTTNNHIKISPTDVGNSKTVLLENLVEIDFSGTATFSKIEWAKIEPFLPPKTGSISYAKCVSEITPLFIDKFSKIYEEETDVDM</sequence>
<name>A0A3B1A4J5_9ZZZZ</name>
<dbReference type="AlphaFoldDB" id="A0A3B1A4J5"/>